<keyword evidence="9" id="KW-0862">Zinc</keyword>
<evidence type="ECO:0000256" key="12">
    <source>
        <dbReference type="ARBA" id="ARBA00042615"/>
    </source>
</evidence>
<comment type="cofactor">
    <cofactor evidence="2">
        <name>Zn(2+)</name>
        <dbReference type="ChEBI" id="CHEBI:29105"/>
    </cofactor>
</comment>
<evidence type="ECO:0000256" key="5">
    <source>
        <dbReference type="ARBA" id="ARBA00011901"/>
    </source>
</evidence>
<keyword evidence="8" id="KW-0378">Hydrolase</keyword>
<dbReference type="GO" id="GO:0046872">
    <property type="term" value="F:metal ion binding"/>
    <property type="evidence" value="ECO:0007669"/>
    <property type="project" value="UniProtKB-KW"/>
</dbReference>
<evidence type="ECO:0000256" key="9">
    <source>
        <dbReference type="ARBA" id="ARBA00022833"/>
    </source>
</evidence>
<dbReference type="GO" id="GO:0008745">
    <property type="term" value="F:N-acetylmuramoyl-L-alanine amidase activity"/>
    <property type="evidence" value="ECO:0007669"/>
    <property type="project" value="UniProtKB-EC"/>
</dbReference>
<proteinExistence type="inferred from homology"/>
<dbReference type="Proteomes" id="UP000559987">
    <property type="component" value="Unassembled WGS sequence"/>
</dbReference>
<evidence type="ECO:0000256" key="7">
    <source>
        <dbReference type="ARBA" id="ARBA00022723"/>
    </source>
</evidence>
<keyword evidence="10" id="KW-0961">Cell wall biogenesis/degradation</keyword>
<dbReference type="CDD" id="cd06583">
    <property type="entry name" value="PGRP"/>
    <property type="match status" value="1"/>
</dbReference>
<dbReference type="InterPro" id="IPR051206">
    <property type="entry name" value="NAMLAA_amidase_2"/>
</dbReference>
<dbReference type="SMART" id="SM00644">
    <property type="entry name" value="Ami_2"/>
    <property type="match status" value="1"/>
</dbReference>
<organism evidence="14 15">
    <name type="scientific">Simiduia aestuariiviva</name>
    <dbReference type="NCBI Taxonomy" id="1510459"/>
    <lineage>
        <taxon>Bacteria</taxon>
        <taxon>Pseudomonadati</taxon>
        <taxon>Pseudomonadota</taxon>
        <taxon>Gammaproteobacteria</taxon>
        <taxon>Cellvibrionales</taxon>
        <taxon>Cellvibrionaceae</taxon>
        <taxon>Simiduia</taxon>
    </lineage>
</organism>
<evidence type="ECO:0000259" key="13">
    <source>
        <dbReference type="SMART" id="SM00644"/>
    </source>
</evidence>
<dbReference type="EC" id="3.5.1.28" evidence="5"/>
<dbReference type="GO" id="GO:0009254">
    <property type="term" value="P:peptidoglycan turnover"/>
    <property type="evidence" value="ECO:0007669"/>
    <property type="project" value="TreeGrafter"/>
</dbReference>
<evidence type="ECO:0000256" key="10">
    <source>
        <dbReference type="ARBA" id="ARBA00023316"/>
    </source>
</evidence>
<dbReference type="InterPro" id="IPR036505">
    <property type="entry name" value="Amidase/PGRP_sf"/>
</dbReference>
<reference evidence="14 15" key="1">
    <citation type="submission" date="2020-08" db="EMBL/GenBank/DDBJ databases">
        <title>Genomic Encyclopedia of Type Strains, Phase III (KMG-III): the genomes of soil and plant-associated and newly described type strains.</title>
        <authorList>
            <person name="Whitman W."/>
        </authorList>
    </citation>
    <scope>NUCLEOTIDE SEQUENCE [LARGE SCALE GENOMIC DNA]</scope>
    <source>
        <strain evidence="14 15">CECT 8571</strain>
    </source>
</reference>
<dbReference type="PANTHER" id="PTHR30417:SF4">
    <property type="entry name" value="1,6-ANHYDRO-N-ACETYLMURAMYL-L-ALANINE AMIDASE AMPD"/>
    <property type="match status" value="1"/>
</dbReference>
<dbReference type="GO" id="GO:0009253">
    <property type="term" value="P:peptidoglycan catabolic process"/>
    <property type="evidence" value="ECO:0007669"/>
    <property type="project" value="InterPro"/>
</dbReference>
<evidence type="ECO:0000256" key="3">
    <source>
        <dbReference type="ARBA" id="ARBA00004496"/>
    </source>
</evidence>
<dbReference type="InterPro" id="IPR002502">
    <property type="entry name" value="Amidase_domain"/>
</dbReference>
<keyword evidence="15" id="KW-1185">Reference proteome</keyword>
<dbReference type="AlphaFoldDB" id="A0A839UUA3"/>
<evidence type="ECO:0000256" key="4">
    <source>
        <dbReference type="ARBA" id="ARBA00007553"/>
    </source>
</evidence>
<evidence type="ECO:0000256" key="1">
    <source>
        <dbReference type="ARBA" id="ARBA00001561"/>
    </source>
</evidence>
<dbReference type="Pfam" id="PF01510">
    <property type="entry name" value="Amidase_2"/>
    <property type="match status" value="1"/>
</dbReference>
<feature type="domain" description="N-acetylmuramoyl-L-alanine amidase" evidence="13">
    <location>
        <begin position="19"/>
        <end position="170"/>
    </location>
</feature>
<dbReference type="EMBL" id="JACHXZ010000003">
    <property type="protein sequence ID" value="MBB3169078.1"/>
    <property type="molecule type" value="Genomic_DNA"/>
</dbReference>
<evidence type="ECO:0000313" key="15">
    <source>
        <dbReference type="Proteomes" id="UP000559987"/>
    </source>
</evidence>
<protein>
    <recommendedName>
        <fullName evidence="11">1,6-anhydro-N-acetylmuramyl-L-alanine amidase AmpD</fullName>
        <ecNumber evidence="5">3.5.1.28</ecNumber>
    </recommendedName>
    <alternativeName>
        <fullName evidence="12">N-acetylmuramoyl-L-alanine amidase</fullName>
    </alternativeName>
</protein>
<keyword evidence="6" id="KW-0963">Cytoplasm</keyword>
<evidence type="ECO:0000256" key="8">
    <source>
        <dbReference type="ARBA" id="ARBA00022801"/>
    </source>
</evidence>
<dbReference type="NCBIfam" id="NF008758">
    <property type="entry name" value="PRK11789.1"/>
    <property type="match status" value="1"/>
</dbReference>
<evidence type="ECO:0000313" key="14">
    <source>
        <dbReference type="EMBL" id="MBB3169078.1"/>
    </source>
</evidence>
<comment type="caution">
    <text evidence="14">The sequence shown here is derived from an EMBL/GenBank/DDBJ whole genome shotgun (WGS) entry which is preliminary data.</text>
</comment>
<comment type="similarity">
    <text evidence="4">Belongs to the N-acetylmuramoyl-L-alanine amidase 2 family.</text>
</comment>
<comment type="catalytic activity">
    <reaction evidence="1">
        <text>Hydrolyzes the link between N-acetylmuramoyl residues and L-amino acid residues in certain cell-wall glycopeptides.</text>
        <dbReference type="EC" id="3.5.1.28"/>
    </reaction>
</comment>
<name>A0A839UUA3_9GAMM</name>
<dbReference type="PANTHER" id="PTHR30417">
    <property type="entry name" value="N-ACETYLMURAMOYL-L-ALANINE AMIDASE AMID"/>
    <property type="match status" value="1"/>
</dbReference>
<dbReference type="Gene3D" id="3.40.80.10">
    <property type="entry name" value="Peptidoglycan recognition protein-like"/>
    <property type="match status" value="1"/>
</dbReference>
<evidence type="ECO:0000256" key="11">
    <source>
        <dbReference type="ARBA" id="ARBA00039257"/>
    </source>
</evidence>
<evidence type="ECO:0000256" key="2">
    <source>
        <dbReference type="ARBA" id="ARBA00001947"/>
    </source>
</evidence>
<dbReference type="RefSeq" id="WP_183910570.1">
    <property type="nucleotide sequence ID" value="NZ_JACHXZ010000003.1"/>
</dbReference>
<sequence>MHTDSSPDVWLSSARRCPSPNFNERPAGADISLLVIHNISLPPGQFGGDAVEQLFCNALDCSAHPYYQKLKGLRVSSHLYIRRSGELVQFVPLNLRAWHAGESSFEGRPNCNDYAIGIELEGTDETPYSQSQYDVLAVVTKELLRRYPMLMPERIVGHSDIAPERKTDPGQAFDWAYYTSLLGA</sequence>
<gene>
    <name evidence="14" type="ORF">FHS30_002286</name>
</gene>
<comment type="subcellular location">
    <subcellularLocation>
        <location evidence="3">Cytoplasm</location>
    </subcellularLocation>
</comment>
<dbReference type="GO" id="GO:0071555">
    <property type="term" value="P:cell wall organization"/>
    <property type="evidence" value="ECO:0007669"/>
    <property type="project" value="UniProtKB-KW"/>
</dbReference>
<keyword evidence="7" id="KW-0479">Metal-binding</keyword>
<dbReference type="GO" id="GO:0005737">
    <property type="term" value="C:cytoplasm"/>
    <property type="evidence" value="ECO:0007669"/>
    <property type="project" value="UniProtKB-SubCell"/>
</dbReference>
<evidence type="ECO:0000256" key="6">
    <source>
        <dbReference type="ARBA" id="ARBA00022490"/>
    </source>
</evidence>
<accession>A0A839UUA3</accession>
<dbReference type="SUPFAM" id="SSF55846">
    <property type="entry name" value="N-acetylmuramoyl-L-alanine amidase-like"/>
    <property type="match status" value="1"/>
</dbReference>